<dbReference type="RefSeq" id="WP_127086099.1">
    <property type="nucleotide sequence ID" value="NZ_RSCL01000028.1"/>
</dbReference>
<reference evidence="2" key="1">
    <citation type="submission" date="2018-12" db="EMBL/GenBank/DDBJ databases">
        <authorList>
            <person name="Will S."/>
            <person name="Neumann-Schaal M."/>
            <person name="Henke P."/>
        </authorList>
    </citation>
    <scope>NUCLEOTIDE SEQUENCE</scope>
    <source>
        <strain evidence="2">PCC 7102</strain>
    </source>
</reference>
<dbReference type="EMBL" id="RSCL01000028">
    <property type="protein sequence ID" value="RUS98660.1"/>
    <property type="molecule type" value="Genomic_DNA"/>
</dbReference>
<organism evidence="2 3">
    <name type="scientific">Dulcicalothrix desertica PCC 7102</name>
    <dbReference type="NCBI Taxonomy" id="232991"/>
    <lineage>
        <taxon>Bacteria</taxon>
        <taxon>Bacillati</taxon>
        <taxon>Cyanobacteriota</taxon>
        <taxon>Cyanophyceae</taxon>
        <taxon>Nostocales</taxon>
        <taxon>Calotrichaceae</taxon>
        <taxon>Dulcicalothrix</taxon>
    </lineage>
</organism>
<keyword evidence="1" id="KW-1133">Transmembrane helix</keyword>
<feature type="transmembrane region" description="Helical" evidence="1">
    <location>
        <begin position="24"/>
        <end position="48"/>
    </location>
</feature>
<keyword evidence="1" id="KW-0472">Membrane</keyword>
<reference evidence="2" key="2">
    <citation type="journal article" date="2019" name="Genome Biol. Evol.">
        <title>Day and night: Metabolic profiles and evolutionary relationships of six axenic non-marine cyanobacteria.</title>
        <authorList>
            <person name="Will S.E."/>
            <person name="Henke P."/>
            <person name="Boedeker C."/>
            <person name="Huang S."/>
            <person name="Brinkmann H."/>
            <person name="Rohde M."/>
            <person name="Jarek M."/>
            <person name="Friedl T."/>
            <person name="Seufert S."/>
            <person name="Schumacher M."/>
            <person name="Overmann J."/>
            <person name="Neumann-Schaal M."/>
            <person name="Petersen J."/>
        </authorList>
    </citation>
    <scope>NUCLEOTIDE SEQUENCE [LARGE SCALE GENOMIC DNA]</scope>
    <source>
        <strain evidence="2">PCC 7102</strain>
    </source>
</reference>
<evidence type="ECO:0000256" key="1">
    <source>
        <dbReference type="SAM" id="Phobius"/>
    </source>
</evidence>
<proteinExistence type="predicted"/>
<protein>
    <submittedName>
        <fullName evidence="2">Uncharacterized protein</fullName>
    </submittedName>
</protein>
<name>A0A433UXV3_9CYAN</name>
<gene>
    <name evidence="2" type="ORF">DSM106972_080460</name>
</gene>
<dbReference type="Proteomes" id="UP000271624">
    <property type="component" value="Unassembled WGS sequence"/>
</dbReference>
<keyword evidence="1" id="KW-0812">Transmembrane</keyword>
<evidence type="ECO:0000313" key="2">
    <source>
        <dbReference type="EMBL" id="RUS98660.1"/>
    </source>
</evidence>
<sequence length="173" mass="20611">MINKNIVTLPMTPQQRVWLRRKAFAPLIVFIIGAIGFSFLFGFVPVHILAKPNVSFETQMFARTLIFLLLVYTVLSFVTCWRHIRNHLADAQQGILHVEAVRLKSKRRRFRSGVRYDGEFEKVGSLRLIRDIRETYDQLAEKDWYRVIYSPYTKYAWVIQHCPTWLESIYRRM</sequence>
<accession>A0A433UXV3</accession>
<evidence type="ECO:0000313" key="3">
    <source>
        <dbReference type="Proteomes" id="UP000271624"/>
    </source>
</evidence>
<keyword evidence="3" id="KW-1185">Reference proteome</keyword>
<comment type="caution">
    <text evidence="2">The sequence shown here is derived from an EMBL/GenBank/DDBJ whole genome shotgun (WGS) entry which is preliminary data.</text>
</comment>
<feature type="transmembrane region" description="Helical" evidence="1">
    <location>
        <begin position="60"/>
        <end position="81"/>
    </location>
</feature>
<dbReference type="OrthoDB" id="512442at2"/>
<dbReference type="AlphaFoldDB" id="A0A433UXV3"/>